<keyword evidence="2" id="KW-1185">Reference proteome</keyword>
<comment type="caution">
    <text evidence="1">The sequence shown here is derived from an EMBL/GenBank/DDBJ whole genome shotgun (WGS) entry which is preliminary data.</text>
</comment>
<reference evidence="1 2" key="1">
    <citation type="journal article" date="2021" name="Front. Genet.">
        <title>Chromosome-Level Genome Assembly Reveals Significant Gene Expansion in the Toll and IMD Signaling Pathways of Dendrolimus kikuchii.</title>
        <authorList>
            <person name="Zhou J."/>
            <person name="Wu P."/>
            <person name="Xiong Z."/>
            <person name="Liu N."/>
            <person name="Zhao N."/>
            <person name="Ji M."/>
            <person name="Qiu Y."/>
            <person name="Yang B."/>
        </authorList>
    </citation>
    <scope>NUCLEOTIDE SEQUENCE [LARGE SCALE GENOMIC DNA]</scope>
    <source>
        <strain evidence="1">Ann1</strain>
    </source>
</reference>
<protein>
    <submittedName>
        <fullName evidence="1">Uncharacterized protein</fullName>
    </submittedName>
</protein>
<evidence type="ECO:0000313" key="2">
    <source>
        <dbReference type="Proteomes" id="UP000824533"/>
    </source>
</evidence>
<sequence>MVGSSWKLRGVREGGIRRGRGEFRGADWGEAKETMPLNENAEPDVPPRRTILWTEMFVASAISMAILLNGFAVGYSYPALTSLLKSTPTEPRPPEIYWLNDCVPLAIAVGSLLGCPLITYIGRKYSLIGTGVPFFISWIVVASSSNLYSLIAGRVLTGLCVGVIYSAFPVYIVETVRPELRGALGVLPIAFRNSDMYTLAYVAAALSVPIFLLFFVTPDSPRWYIAKGREHKARKALQWLRGKNYNIENEMEALTQFQIEADKTRGSAFKQMFYTENTPTILIPLGLMIFKQLSGTYILIQFYVTRIEYGSIDSESQGILTVIISVLSVIVAIVLVDIIGRKMLLYISSGSIIVSLSILGVLAYVKESNYDISFGSLPQLCLLLHVFGSTVGYESISCLMLGEILPLNIRGTAASLITSINWLCIFCMGNSFNNMIRSIYEYGFLFTFISIHLVAIFFVRFCVPETRGKSLEEIENNLTQRVKTIKDGIGTGMNTDENL</sequence>
<evidence type="ECO:0000313" key="1">
    <source>
        <dbReference type="EMBL" id="KAJ0173431.1"/>
    </source>
</evidence>
<dbReference type="EMBL" id="CM034405">
    <property type="protein sequence ID" value="KAJ0173431.1"/>
    <property type="molecule type" value="Genomic_DNA"/>
</dbReference>
<organism evidence="1 2">
    <name type="scientific">Dendrolimus kikuchii</name>
    <dbReference type="NCBI Taxonomy" id="765133"/>
    <lineage>
        <taxon>Eukaryota</taxon>
        <taxon>Metazoa</taxon>
        <taxon>Ecdysozoa</taxon>
        <taxon>Arthropoda</taxon>
        <taxon>Hexapoda</taxon>
        <taxon>Insecta</taxon>
        <taxon>Pterygota</taxon>
        <taxon>Neoptera</taxon>
        <taxon>Endopterygota</taxon>
        <taxon>Lepidoptera</taxon>
        <taxon>Glossata</taxon>
        <taxon>Ditrysia</taxon>
        <taxon>Bombycoidea</taxon>
        <taxon>Lasiocampidae</taxon>
        <taxon>Dendrolimus</taxon>
    </lineage>
</organism>
<name>A0ACC1CPB3_9NEOP</name>
<dbReference type="Proteomes" id="UP000824533">
    <property type="component" value="Linkage Group LG19"/>
</dbReference>
<accession>A0ACC1CPB3</accession>
<gene>
    <name evidence="1" type="ORF">K1T71_010580</name>
</gene>
<proteinExistence type="predicted"/>